<dbReference type="SUPFAM" id="SSF160246">
    <property type="entry name" value="EspE N-terminal domain-like"/>
    <property type="match status" value="1"/>
</dbReference>
<dbReference type="InterPro" id="IPR003593">
    <property type="entry name" value="AAA+_ATPase"/>
</dbReference>
<comment type="similarity">
    <text evidence="1">Belongs to the GSP E family.</text>
</comment>
<dbReference type="SUPFAM" id="SSF52540">
    <property type="entry name" value="P-loop containing nucleoside triphosphate hydrolases"/>
    <property type="match status" value="1"/>
</dbReference>
<keyword evidence="3" id="KW-0067">ATP-binding</keyword>
<dbReference type="PROSITE" id="PS00662">
    <property type="entry name" value="T2SP_E"/>
    <property type="match status" value="1"/>
</dbReference>
<gene>
    <name evidence="5" type="ORF">K1X11_012620</name>
</gene>
<dbReference type="Gene3D" id="3.30.450.90">
    <property type="match status" value="1"/>
</dbReference>
<evidence type="ECO:0000256" key="1">
    <source>
        <dbReference type="ARBA" id="ARBA00006611"/>
    </source>
</evidence>
<protein>
    <submittedName>
        <fullName evidence="5">GspE/PulE family protein</fullName>
    </submittedName>
</protein>
<feature type="domain" description="Bacterial type II secretion system protein E" evidence="4">
    <location>
        <begin position="385"/>
        <end position="399"/>
    </location>
</feature>
<reference evidence="5 6" key="1">
    <citation type="submission" date="2021-08" db="EMBL/GenBank/DDBJ databases">
        <authorList>
            <person name="Zhang D."/>
            <person name="Zhang A."/>
            <person name="Wang L."/>
        </authorList>
    </citation>
    <scope>NUCLEOTIDE SEQUENCE [LARGE SCALE GENOMIC DNA]</scope>
    <source>
        <strain evidence="5 6">WL0086</strain>
    </source>
</reference>
<evidence type="ECO:0000313" key="6">
    <source>
        <dbReference type="Proteomes" id="UP000738431"/>
    </source>
</evidence>
<dbReference type="InterPro" id="IPR007831">
    <property type="entry name" value="T2SS_GspE_N"/>
</dbReference>
<dbReference type="Pfam" id="PF00437">
    <property type="entry name" value="T2SSE"/>
    <property type="match status" value="1"/>
</dbReference>
<dbReference type="CDD" id="cd01129">
    <property type="entry name" value="PulE-GspE-like"/>
    <property type="match status" value="1"/>
</dbReference>
<organism evidence="5 6">
    <name type="scientific">Actomonas aquatica</name>
    <dbReference type="NCBI Taxonomy" id="2866162"/>
    <lineage>
        <taxon>Bacteria</taxon>
        <taxon>Pseudomonadati</taxon>
        <taxon>Verrucomicrobiota</taxon>
        <taxon>Opitutia</taxon>
        <taxon>Opitutales</taxon>
        <taxon>Opitutaceae</taxon>
        <taxon>Actomonas</taxon>
    </lineage>
</organism>
<dbReference type="PANTHER" id="PTHR30258">
    <property type="entry name" value="TYPE II SECRETION SYSTEM PROTEIN GSPE-RELATED"/>
    <property type="match status" value="1"/>
</dbReference>
<dbReference type="InterPro" id="IPR001482">
    <property type="entry name" value="T2SS/T4SS_dom"/>
</dbReference>
<dbReference type="InterPro" id="IPR037257">
    <property type="entry name" value="T2SS_E_N_sf"/>
</dbReference>
<keyword evidence="2" id="KW-0547">Nucleotide-binding</keyword>
<dbReference type="Gene3D" id="3.30.300.160">
    <property type="entry name" value="Type II secretion system, protein E, N-terminal domain"/>
    <property type="match status" value="1"/>
</dbReference>
<keyword evidence="6" id="KW-1185">Reference proteome</keyword>
<evidence type="ECO:0000256" key="3">
    <source>
        <dbReference type="ARBA" id="ARBA00022840"/>
    </source>
</evidence>
<dbReference type="PANTHER" id="PTHR30258:SF2">
    <property type="entry name" value="COMG OPERON PROTEIN 1"/>
    <property type="match status" value="1"/>
</dbReference>
<dbReference type="EMBL" id="CP139781">
    <property type="protein sequence ID" value="WRQ85648.1"/>
    <property type="molecule type" value="Genomic_DNA"/>
</dbReference>
<evidence type="ECO:0000256" key="2">
    <source>
        <dbReference type="ARBA" id="ARBA00022741"/>
    </source>
</evidence>
<accession>A0ABZ1C1W7</accession>
<evidence type="ECO:0000313" key="5">
    <source>
        <dbReference type="EMBL" id="WRQ85648.1"/>
    </source>
</evidence>
<proteinExistence type="inferred from homology"/>
<evidence type="ECO:0000259" key="4">
    <source>
        <dbReference type="PROSITE" id="PS00662"/>
    </source>
</evidence>
<reference evidence="5 6" key="2">
    <citation type="submission" date="2023-12" db="EMBL/GenBank/DDBJ databases">
        <title>Description of an unclassified Opitutus bacterium of Verrucomicrobiota.</title>
        <authorList>
            <person name="Zhang D.-F."/>
        </authorList>
    </citation>
    <scope>NUCLEOTIDE SEQUENCE [LARGE SCALE GENOMIC DNA]</scope>
    <source>
        <strain evidence="5 6">WL0086</strain>
    </source>
</reference>
<dbReference type="Gene3D" id="3.40.50.300">
    <property type="entry name" value="P-loop containing nucleotide triphosphate hydrolases"/>
    <property type="match status" value="1"/>
</dbReference>
<dbReference type="Pfam" id="PF05157">
    <property type="entry name" value="MshEN"/>
    <property type="match status" value="1"/>
</dbReference>
<name>A0ABZ1C1W7_9BACT</name>
<dbReference type="RefSeq" id="WP_221032810.1">
    <property type="nucleotide sequence ID" value="NZ_CP139781.1"/>
</dbReference>
<dbReference type="InterPro" id="IPR027417">
    <property type="entry name" value="P-loop_NTPase"/>
</dbReference>
<dbReference type="SMART" id="SM00382">
    <property type="entry name" value="AAA"/>
    <property type="match status" value="1"/>
</dbReference>
<dbReference type="Proteomes" id="UP000738431">
    <property type="component" value="Chromosome"/>
</dbReference>
<sequence>MPKIEPEFLVAIRDLRTFSRNIDLQALALTVDDPLQLIEQLIRSGNVNKTEICRLWAGQVNHSYVDPFTTIVTPEALAAIPAEIATKANALPLYVLNGVLTVAMAHPEDAALVRRLGMVAQMEVSPAFAPPSEIADLVRIHYATEESLAEACQLAEAQELLKDDVEFSAGGAQLKAIAENEQIIEFVNALIYFAINKDASDIHIEPQETEVTVRYRIDGSLRPLLTIPRALHPAVTIRLKVMADCDITESRMPADGRFSIPVGASSADFRFSSIPSQYGEKSVIRLLGNTSLRTMLSLDKMMISQSILQPYRRVMKSPSGIIFVTGPTGSGKTTTLYATLAELNQPDVNISTIEDPIELKLESINQTQVNHTIDLSFARMLRALLRQDPDILLVGEIRDLETAKIATEAALTGHLVLTTLHVKSAPEVFVRLQEMGVDNYLIAPSVLAVAGQRLVPRICERCKESYEPEEAVLRRYFDDEELPEKVLFHRGRGCPHCDHTGFKGRVAFHELLVVNRELRGLIANRANLEDITQAARKVGYRPLRYDGLKKVLLGLTTIEEVEAATPLEYVS</sequence>